<evidence type="ECO:0000256" key="3">
    <source>
        <dbReference type="ARBA" id="ARBA00022679"/>
    </source>
</evidence>
<evidence type="ECO:0000256" key="6">
    <source>
        <dbReference type="RuleBase" id="RU004466"/>
    </source>
</evidence>
<evidence type="ECO:0000256" key="2">
    <source>
        <dbReference type="ARBA" id="ARBA00006706"/>
    </source>
</evidence>
<dbReference type="PROSITE" id="PS00723">
    <property type="entry name" value="POLYPRENYL_SYNTHASE_1"/>
    <property type="match status" value="1"/>
</dbReference>
<dbReference type="PANTHER" id="PTHR12001:SF69">
    <property type="entry name" value="ALL TRANS-POLYPRENYL-DIPHOSPHATE SYNTHASE PDSS1"/>
    <property type="match status" value="1"/>
</dbReference>
<organism evidence="7">
    <name type="scientific">uncultured bacterium EIL4H10</name>
    <dbReference type="NCBI Taxonomy" id="1768203"/>
    <lineage>
        <taxon>Bacteria</taxon>
        <taxon>environmental samples</taxon>
    </lineage>
</organism>
<dbReference type="GO" id="GO:0004659">
    <property type="term" value="F:prenyltransferase activity"/>
    <property type="evidence" value="ECO:0007669"/>
    <property type="project" value="InterPro"/>
</dbReference>
<proteinExistence type="inferred from homology"/>
<dbReference type="Pfam" id="PF00348">
    <property type="entry name" value="polyprenyl_synt"/>
    <property type="match status" value="1"/>
</dbReference>
<keyword evidence="4" id="KW-0479">Metal-binding</keyword>
<dbReference type="InterPro" id="IPR000092">
    <property type="entry name" value="Polyprenyl_synt"/>
</dbReference>
<dbReference type="EMBL" id="KT201092">
    <property type="protein sequence ID" value="ALS56247.1"/>
    <property type="molecule type" value="Genomic_DNA"/>
</dbReference>
<dbReference type="GO" id="GO:0046872">
    <property type="term" value="F:metal ion binding"/>
    <property type="evidence" value="ECO:0007669"/>
    <property type="project" value="UniProtKB-KW"/>
</dbReference>
<dbReference type="GO" id="GO:0008299">
    <property type="term" value="P:isoprenoid biosynthetic process"/>
    <property type="evidence" value="ECO:0007669"/>
    <property type="project" value="InterPro"/>
</dbReference>
<keyword evidence="5" id="KW-0460">Magnesium</keyword>
<dbReference type="InterPro" id="IPR033749">
    <property type="entry name" value="Polyprenyl_synt_CS"/>
</dbReference>
<evidence type="ECO:0000256" key="1">
    <source>
        <dbReference type="ARBA" id="ARBA00001946"/>
    </source>
</evidence>
<name>A0A0U2N6B3_9BACT</name>
<comment type="cofactor">
    <cofactor evidence="1">
        <name>Mg(2+)</name>
        <dbReference type="ChEBI" id="CHEBI:18420"/>
    </cofactor>
</comment>
<keyword evidence="3 6" id="KW-0808">Transferase</keyword>
<evidence type="ECO:0000256" key="4">
    <source>
        <dbReference type="ARBA" id="ARBA00022723"/>
    </source>
</evidence>
<dbReference type="AlphaFoldDB" id="A0A0U2N6B3"/>
<evidence type="ECO:0000256" key="5">
    <source>
        <dbReference type="ARBA" id="ARBA00022842"/>
    </source>
</evidence>
<protein>
    <submittedName>
        <fullName evidence="7">Putative geranylgeranyl pyrophosphate synthase CrtE</fullName>
    </submittedName>
</protein>
<sequence length="340" mass="37257">MNELITSLSASLDTNYSSSQSSSDDQQFVYNLILSRLPQAGKPLSLAAAHHFEQPGKMLRARMVMRGAHLLSVDNAAAVRWAAAVELLHNASLVHDDICDGDKLRRGQQAVWAKFGRHVALTLGDWLIALSFELASEAAQIAKTPKLVTLLARHMATTTAGEAMEFEFDRKNDWDTYLQIAADKTAPLLTAPLQGVAIMALDARAEMVVASYFRYLGKAYQIANDILNFDGKDGAKSVGSDLSRRAPNAVTLSFRNGLAPGKQREFDAWYEAGDNAALADWQIAIRRSDAMVRAGRCMLSILDDAETKAESLSVEIYEVISPVHALLKRVCLNSVKHLKV</sequence>
<dbReference type="PANTHER" id="PTHR12001">
    <property type="entry name" value="GERANYLGERANYL PYROPHOSPHATE SYNTHASE"/>
    <property type="match status" value="1"/>
</dbReference>
<dbReference type="InterPro" id="IPR008949">
    <property type="entry name" value="Isoprenoid_synthase_dom_sf"/>
</dbReference>
<dbReference type="Gene3D" id="1.10.600.10">
    <property type="entry name" value="Farnesyl Diphosphate Synthase"/>
    <property type="match status" value="1"/>
</dbReference>
<dbReference type="SUPFAM" id="SSF48576">
    <property type="entry name" value="Terpenoid synthases"/>
    <property type="match status" value="1"/>
</dbReference>
<reference evidence="7" key="1">
    <citation type="journal article" date="2016" name="ISME J.">
        <title>Functional metagenomic screen reveals new and diverse microbial rhodopsins.</title>
        <authorList>
            <person name="Pushkarev A."/>
            <person name="Beja O."/>
        </authorList>
    </citation>
    <scope>NUCLEOTIDE SEQUENCE</scope>
</reference>
<dbReference type="SFLD" id="SFLDS00005">
    <property type="entry name" value="Isoprenoid_Synthase_Type_I"/>
    <property type="match status" value="1"/>
</dbReference>
<accession>A0A0U2N6B3</accession>
<evidence type="ECO:0000313" key="7">
    <source>
        <dbReference type="EMBL" id="ALS56247.1"/>
    </source>
</evidence>
<comment type="similarity">
    <text evidence="2 6">Belongs to the FPP/GGPP synthase family.</text>
</comment>